<dbReference type="PANTHER" id="PTHR33392:SF6">
    <property type="entry name" value="POLYISOPRENYL-TEICHOIC ACID--PEPTIDOGLYCAN TEICHOIC ACID TRANSFERASE TAGU"/>
    <property type="match status" value="1"/>
</dbReference>
<sequence>MNTLYERAETHRSADVQRFHWGRVIGLTVLAIVLFLGSAFGVIYYNLVSSIQTHELDSLISDSRPTLQNADKKNRALNILILGSDSREGYTTHSKVTGMRADTTMLLHISKDRQRVDVVSIPRDMLVEIPSCTLPNGSKTDPRNMSMFNNAFALGGKTGDVGAAAACAVSTTEKLTGLYIDDYAVVNFNGFQDIVNSLGGVDICVAEPIDDKAAHLKLPAGCQTLGGEDALALARARYSIGDGSDIGRIDRQQQVVMSIINKALKQNSVSDLPTLYRTVQSVLKHLDVSSGLGDVSFLASLASNLTGLKGDSLHFYTMPWEWAGARVVPAATAPQVWQALKADQPVPQSAINKTPKNNAISSANGGLGEVAGSGWAILKEKN</sequence>
<evidence type="ECO:0000256" key="1">
    <source>
        <dbReference type="ARBA" id="ARBA00006068"/>
    </source>
</evidence>
<keyword evidence="2" id="KW-0812">Transmembrane</keyword>
<gene>
    <name evidence="4" type="ORF">P7079_01830</name>
</gene>
<dbReference type="InterPro" id="IPR004474">
    <property type="entry name" value="LytR_CpsA_psr"/>
</dbReference>
<comment type="similarity">
    <text evidence="1">Belongs to the LytR/CpsA/Psr (LCP) family.</text>
</comment>
<dbReference type="Gene3D" id="3.40.630.190">
    <property type="entry name" value="LCP protein"/>
    <property type="match status" value="1"/>
</dbReference>
<dbReference type="NCBIfam" id="TIGR00350">
    <property type="entry name" value="lytR_cpsA_psr"/>
    <property type="match status" value="1"/>
</dbReference>
<keyword evidence="2" id="KW-0472">Membrane</keyword>
<dbReference type="InterPro" id="IPR050922">
    <property type="entry name" value="LytR/CpsA/Psr_CW_biosynth"/>
</dbReference>
<dbReference type="Proteomes" id="UP001215216">
    <property type="component" value="Chromosome"/>
</dbReference>
<dbReference type="PANTHER" id="PTHR33392">
    <property type="entry name" value="POLYISOPRENYL-TEICHOIC ACID--PEPTIDOGLYCAN TEICHOIC ACID TRANSFERASE TAGU"/>
    <property type="match status" value="1"/>
</dbReference>
<evidence type="ECO:0000313" key="4">
    <source>
        <dbReference type="EMBL" id="WFM83747.1"/>
    </source>
</evidence>
<keyword evidence="2" id="KW-1133">Transmembrane helix</keyword>
<name>A0ABY8FZV8_9ACTO</name>
<accession>A0ABY8FZV8</accession>
<evidence type="ECO:0000259" key="3">
    <source>
        <dbReference type="Pfam" id="PF03816"/>
    </source>
</evidence>
<proteinExistence type="inferred from homology"/>
<dbReference type="EMBL" id="CP121208">
    <property type="protein sequence ID" value="WFM83747.1"/>
    <property type="molecule type" value="Genomic_DNA"/>
</dbReference>
<dbReference type="Pfam" id="PF03816">
    <property type="entry name" value="LytR_cpsA_psr"/>
    <property type="match status" value="1"/>
</dbReference>
<protein>
    <submittedName>
        <fullName evidence="4">LCP family protein</fullName>
    </submittedName>
</protein>
<feature type="transmembrane region" description="Helical" evidence="2">
    <location>
        <begin position="21"/>
        <end position="45"/>
    </location>
</feature>
<dbReference type="RefSeq" id="WP_278013142.1">
    <property type="nucleotide sequence ID" value="NZ_CP121208.1"/>
</dbReference>
<evidence type="ECO:0000313" key="5">
    <source>
        <dbReference type="Proteomes" id="UP001215216"/>
    </source>
</evidence>
<evidence type="ECO:0000256" key="2">
    <source>
        <dbReference type="SAM" id="Phobius"/>
    </source>
</evidence>
<feature type="domain" description="Cell envelope-related transcriptional attenuator" evidence="3">
    <location>
        <begin position="100"/>
        <end position="263"/>
    </location>
</feature>
<organism evidence="4 5">
    <name type="scientific">Arcanobacterium canis</name>
    <dbReference type="NCBI Taxonomy" id="999183"/>
    <lineage>
        <taxon>Bacteria</taxon>
        <taxon>Bacillati</taxon>
        <taxon>Actinomycetota</taxon>
        <taxon>Actinomycetes</taxon>
        <taxon>Actinomycetales</taxon>
        <taxon>Actinomycetaceae</taxon>
        <taxon>Arcanobacterium</taxon>
    </lineage>
</organism>
<keyword evidence="5" id="KW-1185">Reference proteome</keyword>
<reference evidence="4 5" key="1">
    <citation type="submission" date="2023-03" db="EMBL/GenBank/DDBJ databases">
        <title>Complete genome of Arcanobacterium canis strain DSM 25104 isolated in 2010 from a canine otitis externa in Germany.</title>
        <authorList>
            <person name="Borowiak M."/>
            <person name="Kreitlow A."/>
            <person name="Malorny B."/>
            <person name="Laemmler C."/>
            <person name="Prenger-Berninghoff E."/>
            <person name="Ploetz M."/>
            <person name="Abdulmawjood A."/>
        </authorList>
    </citation>
    <scope>NUCLEOTIDE SEQUENCE [LARGE SCALE GENOMIC DNA]</scope>
    <source>
        <strain evidence="4 5">DSM 25104</strain>
    </source>
</reference>